<sequence length="97" mass="11478">MDDSMTVSKFLIKNIFSRFGIPRALISIEGSHFIYCIIAKLTMKYNINHKFIHKDRIGHLDLTLWAYCTTYKTPIRMSPYVLVFRKAYHLPLELEHT</sequence>
<dbReference type="GO" id="GO:0003676">
    <property type="term" value="F:nucleic acid binding"/>
    <property type="evidence" value="ECO:0007669"/>
    <property type="project" value="InterPro"/>
</dbReference>
<gene>
    <name evidence="1" type="ORF">E5676_scaffold1015G00060</name>
</gene>
<dbReference type="SUPFAM" id="SSF53098">
    <property type="entry name" value="Ribonuclease H-like"/>
    <property type="match status" value="1"/>
</dbReference>
<protein>
    <submittedName>
        <fullName evidence="1">Protein NYNRIN-like</fullName>
    </submittedName>
</protein>
<dbReference type="AlphaFoldDB" id="A0A5D3CPQ6"/>
<dbReference type="InterPro" id="IPR036397">
    <property type="entry name" value="RNaseH_sf"/>
</dbReference>
<reference evidence="1 2" key="1">
    <citation type="submission" date="2019-08" db="EMBL/GenBank/DDBJ databases">
        <title>Draft genome sequences of two oriental melons (Cucumis melo L. var makuwa).</title>
        <authorList>
            <person name="Kwon S.-Y."/>
        </authorList>
    </citation>
    <scope>NUCLEOTIDE SEQUENCE [LARGE SCALE GENOMIC DNA]</scope>
    <source>
        <strain evidence="2">cv. Chang Bougi</strain>
        <tissue evidence="1">Leaf</tissue>
    </source>
</reference>
<evidence type="ECO:0000313" key="1">
    <source>
        <dbReference type="EMBL" id="TYK13525.1"/>
    </source>
</evidence>
<evidence type="ECO:0000313" key="2">
    <source>
        <dbReference type="Proteomes" id="UP000321947"/>
    </source>
</evidence>
<dbReference type="InterPro" id="IPR012337">
    <property type="entry name" value="RNaseH-like_sf"/>
</dbReference>
<dbReference type="EMBL" id="SSTD01009868">
    <property type="protein sequence ID" value="TYK13525.1"/>
    <property type="molecule type" value="Genomic_DNA"/>
</dbReference>
<dbReference type="Proteomes" id="UP000321947">
    <property type="component" value="Unassembled WGS sequence"/>
</dbReference>
<dbReference type="Gene3D" id="3.30.420.10">
    <property type="entry name" value="Ribonuclease H-like superfamily/Ribonuclease H"/>
    <property type="match status" value="1"/>
</dbReference>
<accession>A0A5D3CPQ6</accession>
<comment type="caution">
    <text evidence="1">The sequence shown here is derived from an EMBL/GenBank/DDBJ whole genome shotgun (WGS) entry which is preliminary data.</text>
</comment>
<organism evidence="1 2">
    <name type="scientific">Cucumis melo var. makuwa</name>
    <name type="common">Oriental melon</name>
    <dbReference type="NCBI Taxonomy" id="1194695"/>
    <lineage>
        <taxon>Eukaryota</taxon>
        <taxon>Viridiplantae</taxon>
        <taxon>Streptophyta</taxon>
        <taxon>Embryophyta</taxon>
        <taxon>Tracheophyta</taxon>
        <taxon>Spermatophyta</taxon>
        <taxon>Magnoliopsida</taxon>
        <taxon>eudicotyledons</taxon>
        <taxon>Gunneridae</taxon>
        <taxon>Pentapetalae</taxon>
        <taxon>rosids</taxon>
        <taxon>fabids</taxon>
        <taxon>Cucurbitales</taxon>
        <taxon>Cucurbitaceae</taxon>
        <taxon>Benincaseae</taxon>
        <taxon>Cucumis</taxon>
    </lineage>
</organism>
<name>A0A5D3CPQ6_CUCMM</name>
<proteinExistence type="predicted"/>